<keyword evidence="3 12" id="KW-0812">Transmembrane</keyword>
<keyword evidence="4" id="KW-0547">Nucleotide-binding</keyword>
<accession>A0A367CHZ6</accession>
<dbReference type="FunFam" id="3.40.50.300:FF:000218">
    <property type="entry name" value="Multidrug ABC transporter ATP-binding protein"/>
    <property type="match status" value="1"/>
</dbReference>
<dbReference type="GO" id="GO:0005886">
    <property type="term" value="C:plasma membrane"/>
    <property type="evidence" value="ECO:0007669"/>
    <property type="project" value="UniProtKB-SubCell"/>
</dbReference>
<evidence type="ECO:0000313" key="15">
    <source>
        <dbReference type="EMBL" id="RCA12224.1"/>
    </source>
</evidence>
<dbReference type="AlphaFoldDB" id="A0A367CHZ6"/>
<dbReference type="EMBL" id="LEPB01000001">
    <property type="protein sequence ID" value="RCA12224.1"/>
    <property type="molecule type" value="Genomic_DNA"/>
</dbReference>
<dbReference type="PROSITE" id="PS00211">
    <property type="entry name" value="ABC_TRANSPORTER_1"/>
    <property type="match status" value="1"/>
</dbReference>
<evidence type="ECO:0000256" key="4">
    <source>
        <dbReference type="ARBA" id="ARBA00022741"/>
    </source>
</evidence>
<comment type="subcellular location">
    <subcellularLocation>
        <location evidence="1">Cell membrane</location>
        <topology evidence="1">Multi-pass membrane protein</topology>
    </subcellularLocation>
</comment>
<evidence type="ECO:0000256" key="9">
    <source>
        <dbReference type="ARBA" id="ARBA00059943"/>
    </source>
</evidence>
<dbReference type="InterPro" id="IPR036640">
    <property type="entry name" value="ABC1_TM_sf"/>
</dbReference>
<keyword evidence="7 12" id="KW-0472">Membrane</keyword>
<dbReference type="Gene3D" id="3.40.50.300">
    <property type="entry name" value="P-loop containing nucleotide triphosphate hydrolases"/>
    <property type="match status" value="1"/>
</dbReference>
<feature type="transmembrane region" description="Helical" evidence="12">
    <location>
        <begin position="149"/>
        <end position="168"/>
    </location>
</feature>
<evidence type="ECO:0000259" key="13">
    <source>
        <dbReference type="PROSITE" id="PS50893"/>
    </source>
</evidence>
<evidence type="ECO:0000256" key="10">
    <source>
        <dbReference type="ARBA" id="ARBA00061674"/>
    </source>
</evidence>
<dbReference type="InterPro" id="IPR011527">
    <property type="entry name" value="ABC1_TM_dom"/>
</dbReference>
<evidence type="ECO:0000259" key="14">
    <source>
        <dbReference type="PROSITE" id="PS50929"/>
    </source>
</evidence>
<name>A0A367CHZ6_9ENTE</name>
<feature type="transmembrane region" description="Helical" evidence="12">
    <location>
        <begin position="257"/>
        <end position="282"/>
    </location>
</feature>
<feature type="domain" description="ABC transporter" evidence="13">
    <location>
        <begin position="350"/>
        <end position="585"/>
    </location>
</feature>
<evidence type="ECO:0000256" key="7">
    <source>
        <dbReference type="ARBA" id="ARBA00023136"/>
    </source>
</evidence>
<dbReference type="SUPFAM" id="SSF52540">
    <property type="entry name" value="P-loop containing nucleoside triphosphate hydrolases"/>
    <property type="match status" value="1"/>
</dbReference>
<proteinExistence type="inferred from homology"/>
<evidence type="ECO:0000256" key="5">
    <source>
        <dbReference type="ARBA" id="ARBA00022840"/>
    </source>
</evidence>
<keyword evidence="6 12" id="KW-1133">Transmembrane helix</keyword>
<evidence type="ECO:0000256" key="12">
    <source>
        <dbReference type="SAM" id="Phobius"/>
    </source>
</evidence>
<comment type="caution">
    <text evidence="15">The sequence shown here is derived from an EMBL/GenBank/DDBJ whole genome shotgun (WGS) entry which is preliminary data.</text>
</comment>
<protein>
    <recommendedName>
        <fullName evidence="11">Multidrug resistance ABC transporter ATP-binding and permease protein</fullName>
        <ecNumber evidence="2">7.6.2.2</ecNumber>
    </recommendedName>
</protein>
<feature type="transmembrane region" description="Helical" evidence="12">
    <location>
        <begin position="71"/>
        <end position="91"/>
    </location>
</feature>
<organism evidence="15 16">
    <name type="scientific">Enterococcus durans</name>
    <dbReference type="NCBI Taxonomy" id="53345"/>
    <lineage>
        <taxon>Bacteria</taxon>
        <taxon>Bacillati</taxon>
        <taxon>Bacillota</taxon>
        <taxon>Bacilli</taxon>
        <taxon>Lactobacillales</taxon>
        <taxon>Enterococcaceae</taxon>
        <taxon>Enterococcus</taxon>
    </lineage>
</organism>
<keyword evidence="5 15" id="KW-0067">ATP-binding</keyword>
<dbReference type="SMART" id="SM00382">
    <property type="entry name" value="AAA"/>
    <property type="match status" value="1"/>
</dbReference>
<dbReference type="GO" id="GO:0015421">
    <property type="term" value="F:ABC-type oligopeptide transporter activity"/>
    <property type="evidence" value="ECO:0007669"/>
    <property type="project" value="TreeGrafter"/>
</dbReference>
<dbReference type="GO" id="GO:0008559">
    <property type="term" value="F:ABC-type xenobiotic transporter activity"/>
    <property type="evidence" value="ECO:0007669"/>
    <property type="project" value="UniProtKB-EC"/>
</dbReference>
<dbReference type="GO" id="GO:0005524">
    <property type="term" value="F:ATP binding"/>
    <property type="evidence" value="ECO:0007669"/>
    <property type="project" value="UniProtKB-KW"/>
</dbReference>
<evidence type="ECO:0000256" key="11">
    <source>
        <dbReference type="ARBA" id="ARBA00072598"/>
    </source>
</evidence>
<comment type="catalytic activity">
    <reaction evidence="8">
        <text>ATP + H2O + xenobioticSide 1 = ADP + phosphate + xenobioticSide 2.</text>
        <dbReference type="EC" id="7.6.2.2"/>
    </reaction>
</comment>
<dbReference type="InterPro" id="IPR017871">
    <property type="entry name" value="ABC_transporter-like_CS"/>
</dbReference>
<dbReference type="EC" id="7.6.2.2" evidence="2"/>
<dbReference type="PROSITE" id="PS50929">
    <property type="entry name" value="ABC_TM1F"/>
    <property type="match status" value="1"/>
</dbReference>
<dbReference type="SUPFAM" id="SSF90123">
    <property type="entry name" value="ABC transporter transmembrane region"/>
    <property type="match status" value="1"/>
</dbReference>
<dbReference type="InterPro" id="IPR039421">
    <property type="entry name" value="Type_1_exporter"/>
</dbReference>
<dbReference type="InterPro" id="IPR003439">
    <property type="entry name" value="ABC_transporter-like_ATP-bd"/>
</dbReference>
<dbReference type="Gene3D" id="1.20.1560.10">
    <property type="entry name" value="ABC transporter type 1, transmembrane domain"/>
    <property type="match status" value="1"/>
</dbReference>
<dbReference type="PANTHER" id="PTHR43394:SF1">
    <property type="entry name" value="ATP-BINDING CASSETTE SUB-FAMILY B MEMBER 10, MITOCHONDRIAL"/>
    <property type="match status" value="1"/>
</dbReference>
<dbReference type="InterPro" id="IPR027417">
    <property type="entry name" value="P-loop_NTPase"/>
</dbReference>
<evidence type="ECO:0000256" key="3">
    <source>
        <dbReference type="ARBA" id="ARBA00022692"/>
    </source>
</evidence>
<dbReference type="Proteomes" id="UP000252797">
    <property type="component" value="Unassembled WGS sequence"/>
</dbReference>
<evidence type="ECO:0000313" key="16">
    <source>
        <dbReference type="Proteomes" id="UP000252797"/>
    </source>
</evidence>
<feature type="transmembrane region" description="Helical" evidence="12">
    <location>
        <begin position="174"/>
        <end position="192"/>
    </location>
</feature>
<dbReference type="GO" id="GO:0016887">
    <property type="term" value="F:ATP hydrolysis activity"/>
    <property type="evidence" value="ECO:0007669"/>
    <property type="project" value="InterPro"/>
</dbReference>
<comment type="function">
    <text evidence="9">Efflux transporter for a variety of amphiphilic cationic compounds, including antibiotics.</text>
</comment>
<feature type="domain" description="ABC transmembrane type-1" evidence="14">
    <location>
        <begin position="48"/>
        <end position="317"/>
    </location>
</feature>
<sequence length="585" mass="65835">MMEEHIKESYLKEQKNPFYILLTLYQGNYGRFALSSLFFVIKHLPSWLMPIAIANVINVATSRDTTQIHTIYVNALFMFLLIGQNILTNYFHVKYHSSSIRQVEAGLRGALIKKIQELSIPYQKEMQSGRIQSKIIRDVEAIQTLSSQVFVSALNISVNLFVALGITLYKSPVVFLFFLATVPFAALVVVFFRKKIKRSNSEFRQEMEETSAKVFEVIELAPIARAHSLEDHETKRLNTHFSQIYKKGFQLDILQSVFGSVSWASFQIFQLICLIFTGLLALQGKIQPGDVVMYQTYFTTVVNSVSGIITLVPTISKGMESISSIGEIMGAGEVERYQGKKKIKKIDGHFYFDHVSFHYLDKQHPVIDDFTLDVQPGETIAFVGPSGSGKSTLLNLLIGFIQPTSGTIYLDEQPLTQVDMRSVRQFLAVVPQTTLLFSASIRENITYGLTNISEQQLDAVIEAAQLRSLIEELPNGLDTLVGENGSQLSGGQKQRISIARALIRNPKIILLDEATSALDTQSEKKIQHALDYLTEAATTFIVAHRLSTIKEADRIIVIEKGKIIETGTYEELMANKGYFYQMQHE</sequence>
<evidence type="ECO:0000256" key="6">
    <source>
        <dbReference type="ARBA" id="ARBA00022989"/>
    </source>
</evidence>
<comment type="similarity">
    <text evidence="10">Belongs to the ABC transporter superfamily. Multidrug exporter LmrA (TC 3.A.1.117.1) family.</text>
</comment>
<dbReference type="PROSITE" id="PS50893">
    <property type="entry name" value="ABC_TRANSPORTER_2"/>
    <property type="match status" value="1"/>
</dbReference>
<dbReference type="InterPro" id="IPR003593">
    <property type="entry name" value="AAA+_ATPase"/>
</dbReference>
<dbReference type="Pfam" id="PF00664">
    <property type="entry name" value="ABC_membrane"/>
    <property type="match status" value="1"/>
</dbReference>
<evidence type="ECO:0000256" key="2">
    <source>
        <dbReference type="ARBA" id="ARBA00012191"/>
    </source>
</evidence>
<dbReference type="CDD" id="cd07346">
    <property type="entry name" value="ABC_6TM_exporters"/>
    <property type="match status" value="1"/>
</dbReference>
<gene>
    <name evidence="15" type="ORF">EA71_00428</name>
</gene>
<evidence type="ECO:0000256" key="1">
    <source>
        <dbReference type="ARBA" id="ARBA00004651"/>
    </source>
</evidence>
<evidence type="ECO:0000256" key="8">
    <source>
        <dbReference type="ARBA" id="ARBA00034018"/>
    </source>
</evidence>
<dbReference type="Pfam" id="PF00005">
    <property type="entry name" value="ABC_tran"/>
    <property type="match status" value="1"/>
</dbReference>
<dbReference type="PANTHER" id="PTHR43394">
    <property type="entry name" value="ATP-DEPENDENT PERMEASE MDL1, MITOCHONDRIAL"/>
    <property type="match status" value="1"/>
</dbReference>
<reference evidence="15 16" key="1">
    <citation type="submission" date="2015-06" db="EMBL/GenBank/DDBJ databases">
        <title>The Genome Sequence of Enterococcus durans 4EA1.</title>
        <authorList>
            <consortium name="The Broad Institute Genomics Platform"/>
            <consortium name="The Broad Institute Genome Sequencing Center for Infectious Disease"/>
            <person name="Earl A.M."/>
            <person name="Van Tyne D."/>
            <person name="Lebreton F."/>
            <person name="Saavedra J.T."/>
            <person name="Gilmore M.S."/>
            <person name="Manson Mcguire A."/>
            <person name="Clock S."/>
            <person name="Crupain M."/>
            <person name="Rangan U."/>
            <person name="Young S."/>
            <person name="Abouelleil A."/>
            <person name="Cao P."/>
            <person name="Chapman S.B."/>
            <person name="Griggs A."/>
            <person name="Priest M."/>
            <person name="Shea T."/>
            <person name="Wortman J."/>
            <person name="Nusbaum C."/>
            <person name="Birren B."/>
        </authorList>
    </citation>
    <scope>NUCLEOTIDE SEQUENCE [LARGE SCALE GENOMIC DNA]</scope>
    <source>
        <strain evidence="15 16">4EA1</strain>
    </source>
</reference>
<dbReference type="STRING" id="53345.LIU_03455"/>